<evidence type="ECO:0000256" key="14">
    <source>
        <dbReference type="ARBA" id="ARBA00053004"/>
    </source>
</evidence>
<evidence type="ECO:0000256" key="10">
    <source>
        <dbReference type="ARBA" id="ARBA00022989"/>
    </source>
</evidence>
<keyword evidence="20" id="KW-1185">Reference proteome</keyword>
<dbReference type="FunFam" id="3.90.550.10:FF:000164">
    <property type="entry name" value="Beta-(1-3)-glucosyl transferase"/>
    <property type="match status" value="1"/>
</dbReference>
<proteinExistence type="inferred from homology"/>
<evidence type="ECO:0000256" key="5">
    <source>
        <dbReference type="ARBA" id="ARBA00022676"/>
    </source>
</evidence>
<evidence type="ECO:0000256" key="17">
    <source>
        <dbReference type="ARBA" id="ARBA00078564"/>
    </source>
</evidence>
<name>A0A926WDN8_9NOST</name>
<evidence type="ECO:0000256" key="6">
    <source>
        <dbReference type="ARBA" id="ARBA00022679"/>
    </source>
</evidence>
<reference evidence="20" key="1">
    <citation type="journal article" date="2020" name="ISME J.">
        <title>Comparative genomics reveals insights into cyanobacterial evolution and habitat adaptation.</title>
        <authorList>
            <person name="Chen M.Y."/>
            <person name="Teng W.K."/>
            <person name="Zhao L."/>
            <person name="Hu C.X."/>
            <person name="Zhou Y.K."/>
            <person name="Han B.P."/>
            <person name="Song L.R."/>
            <person name="Shu W.S."/>
        </authorList>
    </citation>
    <scope>NUCLEOTIDE SEQUENCE [LARGE SCALE GENOMIC DNA]</scope>
    <source>
        <strain evidence="20">FACHB-251</strain>
    </source>
</reference>
<comment type="similarity">
    <text evidence="3">Belongs to the glycosyltransferase 2 family.</text>
</comment>
<dbReference type="PANTHER" id="PTHR43630:SF1">
    <property type="entry name" value="POLY-BETA-1,6-N-ACETYL-D-GLUCOSAMINE SYNTHASE"/>
    <property type="match status" value="1"/>
</dbReference>
<feature type="transmembrane region" description="Helical" evidence="18">
    <location>
        <begin position="382"/>
        <end position="400"/>
    </location>
</feature>
<organism evidence="19 20">
    <name type="scientific">Anabaena sphaerica FACHB-251</name>
    <dbReference type="NCBI Taxonomy" id="2692883"/>
    <lineage>
        <taxon>Bacteria</taxon>
        <taxon>Bacillati</taxon>
        <taxon>Cyanobacteriota</taxon>
        <taxon>Cyanophyceae</taxon>
        <taxon>Nostocales</taxon>
        <taxon>Nostocaceae</taxon>
        <taxon>Anabaena</taxon>
    </lineage>
</organism>
<feature type="transmembrane region" description="Helical" evidence="18">
    <location>
        <begin position="354"/>
        <end position="375"/>
    </location>
</feature>
<keyword evidence="7 18" id="KW-0812">Transmembrane</keyword>
<keyword evidence="6" id="KW-0808">Transferase</keyword>
<evidence type="ECO:0000256" key="4">
    <source>
        <dbReference type="ARBA" id="ARBA00022516"/>
    </source>
</evidence>
<evidence type="ECO:0000256" key="16">
    <source>
        <dbReference type="ARBA" id="ARBA00068721"/>
    </source>
</evidence>
<comment type="subcellular location">
    <subcellularLocation>
        <location evidence="2">Membrane</location>
        <topology evidence="2">Multi-pass membrane protein</topology>
    </subcellularLocation>
</comment>
<dbReference type="InterPro" id="IPR029044">
    <property type="entry name" value="Nucleotide-diphossugar_trans"/>
</dbReference>
<comment type="cofactor">
    <cofactor evidence="1">
        <name>Mg(2+)</name>
        <dbReference type="ChEBI" id="CHEBI:18420"/>
    </cofactor>
</comment>
<dbReference type="GO" id="GO:0046467">
    <property type="term" value="P:membrane lipid biosynthetic process"/>
    <property type="evidence" value="ECO:0007669"/>
    <property type="project" value="UniProtKB-ARBA"/>
</dbReference>
<feature type="transmembrane region" description="Helical" evidence="18">
    <location>
        <begin position="44"/>
        <end position="62"/>
    </location>
</feature>
<keyword evidence="8" id="KW-0319">Glycerol metabolism</keyword>
<comment type="catalytic activity">
    <reaction evidence="14">
        <text>a 1,2-diacyl-sn-glycerol + UDP-alpha-D-glucose = a 1,2-diacyl-3-O-(beta-D-glucopyranosyl)-sn-glycerol + UDP + H(+)</text>
        <dbReference type="Rhea" id="RHEA:17285"/>
        <dbReference type="ChEBI" id="CHEBI:15378"/>
        <dbReference type="ChEBI" id="CHEBI:17815"/>
        <dbReference type="ChEBI" id="CHEBI:58223"/>
        <dbReference type="ChEBI" id="CHEBI:58885"/>
        <dbReference type="ChEBI" id="CHEBI:75799"/>
        <dbReference type="EC" id="2.4.1.336"/>
    </reaction>
</comment>
<keyword evidence="12 18" id="KW-0472">Membrane</keyword>
<dbReference type="GO" id="GO:0006071">
    <property type="term" value="P:glycerol metabolic process"/>
    <property type="evidence" value="ECO:0007669"/>
    <property type="project" value="UniProtKB-KW"/>
</dbReference>
<dbReference type="Proteomes" id="UP000662185">
    <property type="component" value="Unassembled WGS sequence"/>
</dbReference>
<gene>
    <name evidence="19" type="ORF">H6G06_03370</name>
</gene>
<evidence type="ECO:0000256" key="8">
    <source>
        <dbReference type="ARBA" id="ARBA00022798"/>
    </source>
</evidence>
<evidence type="ECO:0000256" key="18">
    <source>
        <dbReference type="SAM" id="Phobius"/>
    </source>
</evidence>
<comment type="caution">
    <text evidence="19">The sequence shown here is derived from an EMBL/GenBank/DDBJ whole genome shotgun (WGS) entry which is preliminary data.</text>
</comment>
<evidence type="ECO:0000256" key="1">
    <source>
        <dbReference type="ARBA" id="ARBA00001946"/>
    </source>
</evidence>
<evidence type="ECO:0000256" key="3">
    <source>
        <dbReference type="ARBA" id="ARBA00006739"/>
    </source>
</evidence>
<evidence type="ECO:0000256" key="12">
    <source>
        <dbReference type="ARBA" id="ARBA00023136"/>
    </source>
</evidence>
<dbReference type="AlphaFoldDB" id="A0A926WDN8"/>
<keyword evidence="11" id="KW-0443">Lipid metabolism</keyword>
<keyword evidence="4" id="KW-0444">Lipid biosynthesis</keyword>
<evidence type="ECO:0000313" key="19">
    <source>
        <dbReference type="EMBL" id="MBD2292548.1"/>
    </source>
</evidence>
<protein>
    <recommendedName>
        <fullName evidence="16">Beta-monoglucosyldiacylglycerol synthase</fullName>
        <ecNumber evidence="15">2.4.1.336</ecNumber>
    </recommendedName>
    <alternativeName>
        <fullName evidence="17">UDP-glucose:1,2-diacylglycerol 3-beta-D-glucosyltransferase</fullName>
    </alternativeName>
</protein>
<accession>A0A926WDN8</accession>
<keyword evidence="5" id="KW-0328">Glycosyltransferase</keyword>
<dbReference type="GO" id="GO:0016758">
    <property type="term" value="F:hexosyltransferase activity"/>
    <property type="evidence" value="ECO:0007669"/>
    <property type="project" value="UniProtKB-ARBA"/>
</dbReference>
<sequence length="429" mass="49215">MEKNICQTSKNISIYRYRRLKAILVVLIVWGVVSLLHYLPETQWFMVILTIGLTLQTVRMLIAKPAALVIESDTYLSPVSILIPAKNESAVLPDIVDSLGDLNYPSDYLDIWVIDDGSTDETPQVLKKLQTQFPYLQVHRRESKGGKSGALNAVFPFTTGEIILVCDADAKLPANFLRQTVPLFQKQAIGAVQVRKAVSNANTNFLTRCQQMEMNCDSFLQTHRIAIGGMSELRGNGMLISRELLEKCHGWNEDTVTDDLDLCFRLYLAGAEIEFITVPFIQEEGVTTWRKLWLQRRRWAEGGYQRYFDYFPRIITLNWKKEIDLLLFFILQFLLPIGLIPDLVWTIFYSHQLVLFPLQTLLSVILTIAFIAGLYQFQGLRGWSLLWATIQGSFYMVHWIPVMIVTTLKMCVQRERSPWVKTEHRGGNA</sequence>
<dbReference type="EMBL" id="JACJQU010000001">
    <property type="protein sequence ID" value="MBD2292548.1"/>
    <property type="molecule type" value="Genomic_DNA"/>
</dbReference>
<keyword evidence="9" id="KW-0460">Magnesium</keyword>
<evidence type="ECO:0000256" key="11">
    <source>
        <dbReference type="ARBA" id="ARBA00023098"/>
    </source>
</evidence>
<evidence type="ECO:0000256" key="9">
    <source>
        <dbReference type="ARBA" id="ARBA00022842"/>
    </source>
</evidence>
<keyword evidence="13" id="KW-0119">Carbohydrate metabolism</keyword>
<evidence type="ECO:0000313" key="20">
    <source>
        <dbReference type="Proteomes" id="UP000662185"/>
    </source>
</evidence>
<keyword evidence="10 18" id="KW-1133">Transmembrane helix</keyword>
<feature type="transmembrane region" description="Helical" evidence="18">
    <location>
        <begin position="325"/>
        <end position="348"/>
    </location>
</feature>
<evidence type="ECO:0000256" key="7">
    <source>
        <dbReference type="ARBA" id="ARBA00022692"/>
    </source>
</evidence>
<feature type="transmembrane region" description="Helical" evidence="18">
    <location>
        <begin position="20"/>
        <end position="38"/>
    </location>
</feature>
<dbReference type="RefSeq" id="WP_190557047.1">
    <property type="nucleotide sequence ID" value="NZ_JACJQU010000001.1"/>
</dbReference>
<dbReference type="GO" id="GO:0016020">
    <property type="term" value="C:membrane"/>
    <property type="evidence" value="ECO:0007669"/>
    <property type="project" value="UniProtKB-SubCell"/>
</dbReference>
<dbReference type="EC" id="2.4.1.336" evidence="15"/>
<evidence type="ECO:0000256" key="2">
    <source>
        <dbReference type="ARBA" id="ARBA00004141"/>
    </source>
</evidence>
<dbReference type="PANTHER" id="PTHR43630">
    <property type="entry name" value="POLY-BETA-1,6-N-ACETYL-D-GLUCOSAMINE SYNTHASE"/>
    <property type="match status" value="1"/>
</dbReference>
<dbReference type="Pfam" id="PF13641">
    <property type="entry name" value="Glyco_tranf_2_3"/>
    <property type="match status" value="1"/>
</dbReference>
<evidence type="ECO:0000256" key="15">
    <source>
        <dbReference type="ARBA" id="ARBA00066964"/>
    </source>
</evidence>
<dbReference type="SUPFAM" id="SSF53448">
    <property type="entry name" value="Nucleotide-diphospho-sugar transferases"/>
    <property type="match status" value="1"/>
</dbReference>
<evidence type="ECO:0000256" key="13">
    <source>
        <dbReference type="ARBA" id="ARBA00023277"/>
    </source>
</evidence>
<dbReference type="CDD" id="cd06423">
    <property type="entry name" value="CESA_like"/>
    <property type="match status" value="1"/>
</dbReference>
<dbReference type="Gene3D" id="3.90.550.10">
    <property type="entry name" value="Spore Coat Polysaccharide Biosynthesis Protein SpsA, Chain A"/>
    <property type="match status" value="1"/>
</dbReference>